<evidence type="ECO:0000256" key="1">
    <source>
        <dbReference type="SAM" id="MobiDB-lite"/>
    </source>
</evidence>
<feature type="compositionally biased region" description="Basic and acidic residues" evidence="1">
    <location>
        <begin position="52"/>
        <end position="77"/>
    </location>
</feature>
<feature type="region of interest" description="Disordered" evidence="1">
    <location>
        <begin position="1"/>
        <end position="84"/>
    </location>
</feature>
<organism evidence="2 3">
    <name type="scientific">Cutibacterium modestum</name>
    <dbReference type="NCBI Taxonomy" id="2559073"/>
    <lineage>
        <taxon>Bacteria</taxon>
        <taxon>Bacillati</taxon>
        <taxon>Actinomycetota</taxon>
        <taxon>Actinomycetes</taxon>
        <taxon>Propionibacteriales</taxon>
        <taxon>Propionibacteriaceae</taxon>
        <taxon>Cutibacterium</taxon>
    </lineage>
</organism>
<evidence type="ECO:0000313" key="3">
    <source>
        <dbReference type="Proteomes" id="UP000825072"/>
    </source>
</evidence>
<reference evidence="2" key="1">
    <citation type="submission" date="2021-06" db="EMBL/GenBank/DDBJ databases">
        <title>Genome sequence of Cutibacterium modestum strain KB17-24694.</title>
        <authorList>
            <person name="Dekio I."/>
            <person name="Asahina A."/>
            <person name="Nishida M."/>
        </authorList>
    </citation>
    <scope>NUCLEOTIDE SEQUENCE</scope>
    <source>
        <strain evidence="2">KB17-24694</strain>
    </source>
</reference>
<feature type="compositionally biased region" description="Basic and acidic residues" evidence="1">
    <location>
        <begin position="30"/>
        <end position="44"/>
    </location>
</feature>
<dbReference type="EMBL" id="AP024747">
    <property type="protein sequence ID" value="BCY26287.1"/>
    <property type="molecule type" value="Genomic_DNA"/>
</dbReference>
<dbReference type="AlphaFoldDB" id="A0AAD1NVT4"/>
<name>A0AAD1NVT4_9ACTN</name>
<protein>
    <submittedName>
        <fullName evidence="2">Uncharacterized protein</fullName>
    </submittedName>
</protein>
<dbReference type="Proteomes" id="UP000825072">
    <property type="component" value="Chromosome 1"/>
</dbReference>
<accession>A0AAD1NVT4</accession>
<sequence length="109" mass="12039">MEPMDTQPGKQDPQAKRPGNSEDDGGPYRGYEKSDHAASSDPEPKCCQQHEGSQRIEASDTEGEGRSEERQHGERLLGSHLTDNTHRLGVALQTKSVDFTSVLSPCYRL</sequence>
<evidence type="ECO:0000313" key="2">
    <source>
        <dbReference type="EMBL" id="BCY26287.1"/>
    </source>
</evidence>
<proteinExistence type="predicted"/>
<gene>
    <name evidence="2" type="ORF">KB1_22770</name>
</gene>